<reference evidence="2" key="1">
    <citation type="submission" date="2020-11" db="EMBL/GenBank/DDBJ databases">
        <title>Isolation and identification of active actinomycetes.</title>
        <authorList>
            <person name="Yu B."/>
        </authorList>
    </citation>
    <scope>NUCLEOTIDE SEQUENCE</scope>
    <source>
        <strain evidence="2">NEAU-YB345</strain>
    </source>
</reference>
<keyword evidence="3" id="KW-1185">Reference proteome</keyword>
<feature type="region of interest" description="Disordered" evidence="1">
    <location>
        <begin position="199"/>
        <end position="224"/>
    </location>
</feature>
<dbReference type="EMBL" id="JADPRT010000013">
    <property type="protein sequence ID" value="MBF9071754.1"/>
    <property type="molecule type" value="Genomic_DNA"/>
</dbReference>
<sequence length="323" mass="34469">MSHHHIATHRRAELPPPLTTGATTNPDLTITLGLDDHGHLTAAPDQPSPAADHALVLLGFTRPRGQRLHLLDVSPGQRSDVATTCARLLTEAGYEVAAMPALVPDPDRPPDQTPGPEPLRGDPTVVITRHPVLGITATTADPGHGDTHRLITRSGFHYLPSHSLYVLPFDIPHDQALAAATELADYLGAHHVPATVSPAIHHPLPGQRLTSQAPEAAAPRRRQNHRWTTRVAQLLRAAANRLVPEPSNPPTPPALSEGTAWVQVPLRGHAPRWTPPAALPPAPGMLLRTHAARTFTSLCSAPGPAAPTVHHDGHGTSPARRKR</sequence>
<dbReference type="RefSeq" id="WP_196196926.1">
    <property type="nucleotide sequence ID" value="NZ_JADPRT010000013.1"/>
</dbReference>
<name>A0A931B7B5_9ACTN</name>
<gene>
    <name evidence="2" type="ORF">I2501_27395</name>
</gene>
<protein>
    <submittedName>
        <fullName evidence="2">Uncharacterized protein</fullName>
    </submittedName>
</protein>
<proteinExistence type="predicted"/>
<feature type="region of interest" description="Disordered" evidence="1">
    <location>
        <begin position="1"/>
        <end position="26"/>
    </location>
</feature>
<evidence type="ECO:0000313" key="2">
    <source>
        <dbReference type="EMBL" id="MBF9071754.1"/>
    </source>
</evidence>
<feature type="region of interest" description="Disordered" evidence="1">
    <location>
        <begin position="101"/>
        <end position="124"/>
    </location>
</feature>
<evidence type="ECO:0000256" key="1">
    <source>
        <dbReference type="SAM" id="MobiDB-lite"/>
    </source>
</evidence>
<dbReference type="AlphaFoldDB" id="A0A931B7B5"/>
<dbReference type="Proteomes" id="UP000657385">
    <property type="component" value="Unassembled WGS sequence"/>
</dbReference>
<comment type="caution">
    <text evidence="2">The sequence shown here is derived from an EMBL/GenBank/DDBJ whole genome shotgun (WGS) entry which is preliminary data.</text>
</comment>
<accession>A0A931B7B5</accession>
<evidence type="ECO:0000313" key="3">
    <source>
        <dbReference type="Proteomes" id="UP000657385"/>
    </source>
</evidence>
<feature type="region of interest" description="Disordered" evidence="1">
    <location>
        <begin position="300"/>
        <end position="323"/>
    </location>
</feature>
<organism evidence="2 3">
    <name type="scientific">Streptacidiphilus fuscans</name>
    <dbReference type="NCBI Taxonomy" id="2789292"/>
    <lineage>
        <taxon>Bacteria</taxon>
        <taxon>Bacillati</taxon>
        <taxon>Actinomycetota</taxon>
        <taxon>Actinomycetes</taxon>
        <taxon>Kitasatosporales</taxon>
        <taxon>Streptomycetaceae</taxon>
        <taxon>Streptacidiphilus</taxon>
    </lineage>
</organism>